<proteinExistence type="predicted"/>
<dbReference type="Gene3D" id="3.10.100.10">
    <property type="entry name" value="Mannose-Binding Protein A, subunit A"/>
    <property type="match status" value="1"/>
</dbReference>
<accession>A0A8B6BNU0</accession>
<evidence type="ECO:0000313" key="3">
    <source>
        <dbReference type="EMBL" id="VDH93242.1"/>
    </source>
</evidence>
<feature type="compositionally biased region" description="Low complexity" evidence="1">
    <location>
        <begin position="353"/>
        <end position="362"/>
    </location>
</feature>
<comment type="caution">
    <text evidence="3">The sequence shown here is derived from an EMBL/GenBank/DDBJ whole genome shotgun (WGS) entry which is preliminary data.</text>
</comment>
<dbReference type="Proteomes" id="UP000596742">
    <property type="component" value="Unassembled WGS sequence"/>
</dbReference>
<gene>
    <name evidence="3" type="ORF">MGAL_10B012611</name>
</gene>
<dbReference type="PROSITE" id="PS50041">
    <property type="entry name" value="C_TYPE_LECTIN_2"/>
    <property type="match status" value="1"/>
</dbReference>
<dbReference type="OrthoDB" id="6103046at2759"/>
<evidence type="ECO:0000259" key="2">
    <source>
        <dbReference type="PROSITE" id="PS50041"/>
    </source>
</evidence>
<feature type="region of interest" description="Disordered" evidence="1">
    <location>
        <begin position="353"/>
        <end position="383"/>
    </location>
</feature>
<dbReference type="AlphaFoldDB" id="A0A8B6BNU0"/>
<keyword evidence="4" id="KW-1185">Reference proteome</keyword>
<dbReference type="Pfam" id="PF00059">
    <property type="entry name" value="Lectin_C"/>
    <property type="match status" value="1"/>
</dbReference>
<evidence type="ECO:0000256" key="1">
    <source>
        <dbReference type="SAM" id="MobiDB-lite"/>
    </source>
</evidence>
<organism evidence="3 4">
    <name type="scientific">Mytilus galloprovincialis</name>
    <name type="common">Mediterranean mussel</name>
    <dbReference type="NCBI Taxonomy" id="29158"/>
    <lineage>
        <taxon>Eukaryota</taxon>
        <taxon>Metazoa</taxon>
        <taxon>Spiralia</taxon>
        <taxon>Lophotrochozoa</taxon>
        <taxon>Mollusca</taxon>
        <taxon>Bivalvia</taxon>
        <taxon>Autobranchia</taxon>
        <taxon>Pteriomorphia</taxon>
        <taxon>Mytilida</taxon>
        <taxon>Mytiloidea</taxon>
        <taxon>Mytilidae</taxon>
        <taxon>Mytilinae</taxon>
        <taxon>Mytilus</taxon>
    </lineage>
</organism>
<feature type="non-terminal residue" evidence="3">
    <location>
        <position position="458"/>
    </location>
</feature>
<dbReference type="InterPro" id="IPR016186">
    <property type="entry name" value="C-type_lectin-like/link_sf"/>
</dbReference>
<dbReference type="InterPro" id="IPR016187">
    <property type="entry name" value="CTDL_fold"/>
</dbReference>
<dbReference type="EMBL" id="UYJE01000429">
    <property type="protein sequence ID" value="VDH93242.1"/>
    <property type="molecule type" value="Genomic_DNA"/>
</dbReference>
<dbReference type="InterPro" id="IPR001304">
    <property type="entry name" value="C-type_lectin-like"/>
</dbReference>
<feature type="compositionally biased region" description="Polar residues" evidence="1">
    <location>
        <begin position="363"/>
        <end position="383"/>
    </location>
</feature>
<feature type="region of interest" description="Disordered" evidence="1">
    <location>
        <begin position="109"/>
        <end position="141"/>
    </location>
</feature>
<dbReference type="SUPFAM" id="SSF56436">
    <property type="entry name" value="C-type lectin-like"/>
    <property type="match status" value="1"/>
</dbReference>
<feature type="domain" description="C-type lectin" evidence="2">
    <location>
        <begin position="1"/>
        <end position="103"/>
    </location>
</feature>
<protein>
    <recommendedName>
        <fullName evidence="2">C-type lectin domain-containing protein</fullName>
    </recommendedName>
</protein>
<name>A0A8B6BNU0_MYTGA</name>
<dbReference type="CDD" id="cd00037">
    <property type="entry name" value="CLECT"/>
    <property type="match status" value="1"/>
</dbReference>
<dbReference type="PANTHER" id="PTHR22801">
    <property type="entry name" value="LITHOSTATHINE"/>
    <property type="match status" value="1"/>
</dbReference>
<sequence>DTLDYSAATKACSDLGGYIMMPKTTEEMEFAKGLQNIGDTVKEVWIGLKEINSNGIWIWADGTVASDQGIVPNVQPDEDCARLNTFGIVKDMSCSYAYVTICQREADLDQDSSKTKRKSNSTVNRDKKRMKDYNTGDANSSISENHTDVICSDRSSEISQIPSEEVSTNTLDIMDIDDNPSVASTTSGNIEVIESPNIDLSIDTGVQSCDRGKEHNSNVPESGIISKIVLKKSRSETTSNIDITSPKEITTTNKKTSEGPTTTEADLFGTTSARVSTDTETSVESSTSYIRKSVSPTVSTTKEPVSTVKSETKVMPENVSTALKVSSQVSPVSSKTTEHLQMPTKPTKYADAATAQQTHTQTNRLRPTTISSPIGKSKCTQSSTNSCRCQKRTVANTTENQKMQTLKFTDYIWLNKCTMQPLLDSGIVNVENCPYVCKCSPKGSTTSLEEMFACVRRP</sequence>
<reference evidence="3" key="1">
    <citation type="submission" date="2018-11" db="EMBL/GenBank/DDBJ databases">
        <authorList>
            <person name="Alioto T."/>
            <person name="Alioto T."/>
        </authorList>
    </citation>
    <scope>NUCLEOTIDE SEQUENCE</scope>
</reference>
<dbReference type="PANTHER" id="PTHR22801:SF63">
    <property type="entry name" value="C-TYPE LECTIN DOMAIN-CONTAINING PROTEIN"/>
    <property type="match status" value="1"/>
</dbReference>
<dbReference type="InterPro" id="IPR050801">
    <property type="entry name" value="Ca-Dep_Lectins_ImmuneDev"/>
</dbReference>
<evidence type="ECO:0000313" key="4">
    <source>
        <dbReference type="Proteomes" id="UP000596742"/>
    </source>
</evidence>